<dbReference type="EMBL" id="CP049616">
    <property type="protein sequence ID" value="QII43996.1"/>
    <property type="molecule type" value="Genomic_DNA"/>
</dbReference>
<gene>
    <name evidence="3" type="ORF">GVT53_04680</name>
</gene>
<accession>A0A6G7IZL9</accession>
<evidence type="ECO:0000259" key="2">
    <source>
        <dbReference type="Pfam" id="PF06580"/>
    </source>
</evidence>
<dbReference type="PANTHER" id="PTHR34220:SF7">
    <property type="entry name" value="SENSOR HISTIDINE KINASE YPDA"/>
    <property type="match status" value="1"/>
</dbReference>
<feature type="transmembrane region" description="Helical" evidence="1">
    <location>
        <begin position="38"/>
        <end position="59"/>
    </location>
</feature>
<feature type="transmembrane region" description="Helical" evidence="1">
    <location>
        <begin position="79"/>
        <end position="104"/>
    </location>
</feature>
<keyword evidence="1" id="KW-0472">Membrane</keyword>
<dbReference type="InterPro" id="IPR036890">
    <property type="entry name" value="HATPase_C_sf"/>
</dbReference>
<name>A0A6G7IZL9_9FLAO</name>
<keyword evidence="4" id="KW-1185">Reference proteome</keyword>
<keyword evidence="1" id="KW-0812">Transmembrane</keyword>
<dbReference type="Proteomes" id="UP000502928">
    <property type="component" value="Chromosome"/>
</dbReference>
<dbReference type="InterPro" id="IPR050640">
    <property type="entry name" value="Bact_2-comp_sensor_kinase"/>
</dbReference>
<reference evidence="3 4" key="1">
    <citation type="submission" date="2020-02" db="EMBL/GenBank/DDBJ databases">
        <title>Complete genome of Muricauda sp. 501str8.</title>
        <authorList>
            <person name="Dong B."/>
            <person name="Zhu S."/>
            <person name="Yang J."/>
            <person name="Chen J."/>
        </authorList>
    </citation>
    <scope>NUCLEOTIDE SEQUENCE [LARGE SCALE GENOMIC DNA]</scope>
    <source>
        <strain evidence="3 4">501str8</strain>
    </source>
</reference>
<sequence length="312" mass="35636">MRLLSNLSFCLVMVVISIQIDKILDKNISWMAHPWRRLLFQTLFQILGALIVVCLAVIISSAFKDSFETSPPLIQIKEGIYILLSIVLLSLVISSLNTGAYLLGNWKGAAMKAMEYKLKAAQNRQLVSELELQALKLQLDPHFVFNNLSALSELVLKDQRLGYEYTENFTKVYRYLLVNSKKKLIYLSEEMEFLKAYQFLIKHRMGKGCQIQVNIEKTKLGLRIPPMTLQLLIENAIKHNRIEENDPLVINVQLNDGNELEISNNVLPLTREIDSTKMGLENINARYALIGGSKPVIEKSHEVFKVKISLFQ</sequence>
<evidence type="ECO:0000313" key="3">
    <source>
        <dbReference type="EMBL" id="QII43996.1"/>
    </source>
</evidence>
<dbReference type="GO" id="GO:0016020">
    <property type="term" value="C:membrane"/>
    <property type="evidence" value="ECO:0007669"/>
    <property type="project" value="InterPro"/>
</dbReference>
<dbReference type="GO" id="GO:0000155">
    <property type="term" value="F:phosphorelay sensor kinase activity"/>
    <property type="evidence" value="ECO:0007669"/>
    <property type="project" value="InterPro"/>
</dbReference>
<dbReference type="PANTHER" id="PTHR34220">
    <property type="entry name" value="SENSOR HISTIDINE KINASE YPDA"/>
    <property type="match status" value="1"/>
</dbReference>
<organism evidence="3 4">
    <name type="scientific">Flagellimonas oceani</name>
    <dbReference type="NCBI Taxonomy" id="2698672"/>
    <lineage>
        <taxon>Bacteria</taxon>
        <taxon>Pseudomonadati</taxon>
        <taxon>Bacteroidota</taxon>
        <taxon>Flavobacteriia</taxon>
        <taxon>Flavobacteriales</taxon>
        <taxon>Flavobacteriaceae</taxon>
        <taxon>Flagellimonas</taxon>
    </lineage>
</organism>
<protein>
    <submittedName>
        <fullName evidence="3">Histidine kinase</fullName>
    </submittedName>
</protein>
<proteinExistence type="predicted"/>
<keyword evidence="3" id="KW-0808">Transferase</keyword>
<dbReference type="Gene3D" id="3.30.565.10">
    <property type="entry name" value="Histidine kinase-like ATPase, C-terminal domain"/>
    <property type="match status" value="1"/>
</dbReference>
<keyword evidence="3" id="KW-0418">Kinase</keyword>
<dbReference type="InterPro" id="IPR010559">
    <property type="entry name" value="Sig_transdc_His_kin_internal"/>
</dbReference>
<dbReference type="KEGG" id="mut:GVT53_04680"/>
<keyword evidence="1" id="KW-1133">Transmembrane helix</keyword>
<dbReference type="RefSeq" id="WP_166247657.1">
    <property type="nucleotide sequence ID" value="NZ_CP049616.1"/>
</dbReference>
<evidence type="ECO:0000313" key="4">
    <source>
        <dbReference type="Proteomes" id="UP000502928"/>
    </source>
</evidence>
<dbReference type="AlphaFoldDB" id="A0A6G7IZL9"/>
<feature type="domain" description="Signal transduction histidine kinase internal region" evidence="2">
    <location>
        <begin position="131"/>
        <end position="207"/>
    </location>
</feature>
<evidence type="ECO:0000256" key="1">
    <source>
        <dbReference type="SAM" id="Phobius"/>
    </source>
</evidence>
<dbReference type="Pfam" id="PF06580">
    <property type="entry name" value="His_kinase"/>
    <property type="match status" value="1"/>
</dbReference>
<feature type="transmembrane region" description="Helical" evidence="1">
    <location>
        <begin position="6"/>
        <end position="24"/>
    </location>
</feature>